<reference evidence="1" key="1">
    <citation type="journal article" date="2014" name="Front. Microbiol.">
        <title>High frequency of phylogenetically diverse reductive dehalogenase-homologous genes in deep subseafloor sedimentary metagenomes.</title>
        <authorList>
            <person name="Kawai M."/>
            <person name="Futagami T."/>
            <person name="Toyoda A."/>
            <person name="Takaki Y."/>
            <person name="Nishi S."/>
            <person name="Hori S."/>
            <person name="Arai W."/>
            <person name="Tsubouchi T."/>
            <person name="Morono Y."/>
            <person name="Uchiyama I."/>
            <person name="Ito T."/>
            <person name="Fujiyama A."/>
            <person name="Inagaki F."/>
            <person name="Takami H."/>
        </authorList>
    </citation>
    <scope>NUCLEOTIDE SEQUENCE</scope>
    <source>
        <strain evidence="1">Expedition CK06-06</strain>
    </source>
</reference>
<proteinExistence type="predicted"/>
<accession>X1MCC9</accession>
<protein>
    <submittedName>
        <fullName evidence="1">Uncharacterized protein</fullName>
    </submittedName>
</protein>
<dbReference type="AlphaFoldDB" id="X1MCC9"/>
<sequence>MIDLAGKKRGPSLITTFYYLRAQKGRGANSPAYPGQKPLS</sequence>
<evidence type="ECO:0000313" key="1">
    <source>
        <dbReference type="EMBL" id="GAI15751.1"/>
    </source>
</evidence>
<name>X1MCC9_9ZZZZ</name>
<dbReference type="EMBL" id="BARV01009404">
    <property type="protein sequence ID" value="GAI15751.1"/>
    <property type="molecule type" value="Genomic_DNA"/>
</dbReference>
<organism evidence="1">
    <name type="scientific">marine sediment metagenome</name>
    <dbReference type="NCBI Taxonomy" id="412755"/>
    <lineage>
        <taxon>unclassified sequences</taxon>
        <taxon>metagenomes</taxon>
        <taxon>ecological metagenomes</taxon>
    </lineage>
</organism>
<comment type="caution">
    <text evidence="1">The sequence shown here is derived from an EMBL/GenBank/DDBJ whole genome shotgun (WGS) entry which is preliminary data.</text>
</comment>
<gene>
    <name evidence="1" type="ORF">S06H3_18556</name>
</gene>